<dbReference type="STRING" id="917.SAMN05216326_10221"/>
<keyword evidence="3 5" id="KW-1133">Transmembrane helix</keyword>
<dbReference type="Pfam" id="PF04357">
    <property type="entry name" value="TamB"/>
    <property type="match status" value="1"/>
</dbReference>
<dbReference type="Proteomes" id="UP000199459">
    <property type="component" value="Unassembled WGS sequence"/>
</dbReference>
<comment type="subcellular location">
    <subcellularLocation>
        <location evidence="1">Membrane</location>
        <topology evidence="1">Single-pass membrane protein</topology>
    </subcellularLocation>
</comment>
<keyword evidence="2 5" id="KW-0812">Transmembrane</keyword>
<keyword evidence="4 5" id="KW-0472">Membrane</keyword>
<name>A0A1H8FIR6_9PROT</name>
<feature type="transmembrane region" description="Helical" evidence="5">
    <location>
        <begin position="20"/>
        <end position="44"/>
    </location>
</feature>
<dbReference type="PANTHER" id="PTHR36985:SF1">
    <property type="entry name" value="TRANSLOCATION AND ASSEMBLY MODULE SUBUNIT TAMB"/>
    <property type="match status" value="1"/>
</dbReference>
<dbReference type="OrthoDB" id="5288149at2"/>
<evidence type="ECO:0000313" key="7">
    <source>
        <dbReference type="EMBL" id="SEN31027.1"/>
    </source>
</evidence>
<evidence type="ECO:0000256" key="1">
    <source>
        <dbReference type="ARBA" id="ARBA00004167"/>
    </source>
</evidence>
<gene>
    <name evidence="7" type="ORF">SAMN05216325_11338</name>
</gene>
<accession>A0A1H8FIR6</accession>
<dbReference type="GO" id="GO:0009306">
    <property type="term" value="P:protein secretion"/>
    <property type="evidence" value="ECO:0007669"/>
    <property type="project" value="InterPro"/>
</dbReference>
<protein>
    <submittedName>
        <fullName evidence="7">Autotransporter secretion inner membrane protein TamB</fullName>
    </submittedName>
</protein>
<evidence type="ECO:0000259" key="6">
    <source>
        <dbReference type="Pfam" id="PF04357"/>
    </source>
</evidence>
<evidence type="ECO:0000256" key="3">
    <source>
        <dbReference type="ARBA" id="ARBA00022989"/>
    </source>
</evidence>
<dbReference type="GO" id="GO:0097347">
    <property type="term" value="C:TAM protein secretion complex"/>
    <property type="evidence" value="ECO:0007669"/>
    <property type="project" value="TreeGrafter"/>
</dbReference>
<dbReference type="GO" id="GO:0005886">
    <property type="term" value="C:plasma membrane"/>
    <property type="evidence" value="ECO:0007669"/>
    <property type="project" value="InterPro"/>
</dbReference>
<dbReference type="InterPro" id="IPR007452">
    <property type="entry name" value="TamB_C"/>
</dbReference>
<organism evidence="7 8">
    <name type="scientific">Nitrosomonas marina</name>
    <dbReference type="NCBI Taxonomy" id="917"/>
    <lineage>
        <taxon>Bacteria</taxon>
        <taxon>Pseudomonadati</taxon>
        <taxon>Pseudomonadota</taxon>
        <taxon>Betaproteobacteria</taxon>
        <taxon>Nitrosomonadales</taxon>
        <taxon>Nitrosomonadaceae</taxon>
        <taxon>Nitrosomonas</taxon>
    </lineage>
</organism>
<evidence type="ECO:0000313" key="8">
    <source>
        <dbReference type="Proteomes" id="UP000199459"/>
    </source>
</evidence>
<dbReference type="EMBL" id="FOCP01000013">
    <property type="protein sequence ID" value="SEN31027.1"/>
    <property type="molecule type" value="Genomic_DNA"/>
</dbReference>
<dbReference type="RefSeq" id="WP_090632374.1">
    <property type="nucleotide sequence ID" value="NZ_FOCP01000013.1"/>
</dbReference>
<dbReference type="PANTHER" id="PTHR36985">
    <property type="entry name" value="TRANSLOCATION AND ASSEMBLY MODULE SUBUNIT TAMB"/>
    <property type="match status" value="1"/>
</dbReference>
<sequence>MKHHSNHSAQPGIKGIRGGFRLNLLIIALSGLLAALAGSGYWILNTASGFQWLLSTASRMSGGALEVEDIGGTFSDMQIGRLQYHDETLKLAIQQFKLDWSPGRLVTGELFVRAIDAQRIDVHTVPSSEENTKAATLPADLSSPIDILIQVISVDEIHLYSHDDILTGQQRQPDLSITGLSLQLDSNAQRHRLTHLSLNNSEFGALNASGHILTTHPFNLKSSIRLDDAASRGVTHAALSGSLELLDIKLAHQNAATRGAAAIRLEPFAQSATDMLKSLHVSVTGFNPADFLSDESGIPGANLALQAVIKQNGDDRLVGRMALQNSTAAPLNENGLPLNGLSAAILLTEDTFKLGNLQILLSDQGQISGNMEWHIDRSTGQAILNISNLDPAAIDTQLQPATIGGTVQFMGDADSQRVAISLNDEQSLNLNASVVHAASRIELEQLDLRHGQSRLTGNGELNLGNGDTDDDAQEFQFTGQLSQFNIADFVQGVESNLNTRLDITGSLSPELSAVLDYQFEKSHLNHQPVTGTGKIAFEAPFFLDSKTDFQIGSNQVSVHGKFGRPGDALVLRITAPALAQTGLGLSGSLEAQVDLRDTVDSPAFDFNLDSQALALSENFSIGNLIAEGYLHSETLSLTLKADELQTDGETQLRQFDLKIAGKKSAHTLQTRLRVNDETTVVLHADGGLTGLDKPNTPPVWQGRLTELSVTGQVPVALQSPAPLTLSSERVDFRNARMNIAGGQASINRILWSPQQWQSDGYFSGVKIHPDSDVIPGEDLLHLGGKWHIEAPASLARLSGEIEITREKGDWYLPGELPQAVELQTLTMKASARNGALAAHFDLSSALIGNINARLELPALQAANGELLPPDTRLDGEVNLAVPDLSWLDQLTDTALQAGGAVKLQTSIAGTLDKPMLQGDIRGEQLMIALLDLGLNLHQGELKARFDESVLHIDQLSFVSPYQSPPKDRLLKKLKLENKPGSITVNGSLGFIDNTHDLTVTLDQLYLINPPHYWIAVSGQNTAQFIDDVLDFKGEITADAGLLTQPPASRPQLADDIVVIEVSEIEQNESETDEQETIVNLHVTLDLGKQFFLRVAGLEGRLDGNLQLHNDENDTLSAVGSIATRSATYTAYGQDLTVTRGIVNFHGPLDDPGLNILAIRKGLEVEAGVEVAGSVRHPKIKLVSTPHVPDTEKLSWIVLGRAPDVSGLDTSLLITAASAILGGGSNGITSKLSDMFGVDEISFRQGSTTGSTQAGTPSTSNLFSNPTSLASTTLGGQIGTVGKRLSSRAYLSYERGITATTAGITKLTYNLTPKITVVTQAGEDSAVDLFYTFRFD</sequence>
<evidence type="ECO:0000256" key="5">
    <source>
        <dbReference type="SAM" id="Phobius"/>
    </source>
</evidence>
<reference evidence="7 8" key="1">
    <citation type="submission" date="2016-10" db="EMBL/GenBank/DDBJ databases">
        <authorList>
            <person name="de Groot N.N."/>
        </authorList>
    </citation>
    <scope>NUCLEOTIDE SEQUENCE [LARGE SCALE GENOMIC DNA]</scope>
    <source>
        <strain evidence="7 8">Nm22</strain>
    </source>
</reference>
<proteinExistence type="predicted"/>
<feature type="domain" description="Translocation and assembly module TamB C-terminal" evidence="6">
    <location>
        <begin position="978"/>
        <end position="1334"/>
    </location>
</feature>
<evidence type="ECO:0000256" key="4">
    <source>
        <dbReference type="ARBA" id="ARBA00023136"/>
    </source>
</evidence>
<evidence type="ECO:0000256" key="2">
    <source>
        <dbReference type="ARBA" id="ARBA00022692"/>
    </source>
</evidence>